<dbReference type="Proteomes" id="UP000267408">
    <property type="component" value="Unassembled WGS sequence"/>
</dbReference>
<feature type="region of interest" description="Disordered" evidence="1">
    <location>
        <begin position="18"/>
        <end position="41"/>
    </location>
</feature>
<dbReference type="EMBL" id="RJVJ01000003">
    <property type="protein sequence ID" value="ROR35795.1"/>
    <property type="molecule type" value="Genomic_DNA"/>
</dbReference>
<keyword evidence="2" id="KW-1133">Transmembrane helix</keyword>
<name>A0A8G1UAD6_9ACTN</name>
<gene>
    <name evidence="3" type="ORF">EDD39_7458</name>
</gene>
<sequence length="81" mass="8350">MSVSHPVSAPAPVPVPVPVPAPAEGHSVPTETPECEASTTHGISTPEAVELHTAWPGWIPLLAIMVMVVCCIGFAVGRIFA</sequence>
<keyword evidence="2" id="KW-0812">Transmembrane</keyword>
<protein>
    <submittedName>
        <fullName evidence="3">Uncharacterized protein</fullName>
    </submittedName>
</protein>
<evidence type="ECO:0000313" key="4">
    <source>
        <dbReference type="Proteomes" id="UP000267408"/>
    </source>
</evidence>
<evidence type="ECO:0000313" key="3">
    <source>
        <dbReference type="EMBL" id="ROR35795.1"/>
    </source>
</evidence>
<dbReference type="AlphaFoldDB" id="A0A8G1UAD6"/>
<organism evidence="3 4">
    <name type="scientific">Kitasatospora cineracea</name>
    <dbReference type="NCBI Taxonomy" id="88074"/>
    <lineage>
        <taxon>Bacteria</taxon>
        <taxon>Bacillati</taxon>
        <taxon>Actinomycetota</taxon>
        <taxon>Actinomycetes</taxon>
        <taxon>Kitasatosporales</taxon>
        <taxon>Streptomycetaceae</taxon>
        <taxon>Kitasatospora</taxon>
    </lineage>
</organism>
<feature type="transmembrane region" description="Helical" evidence="2">
    <location>
        <begin position="58"/>
        <end position="80"/>
    </location>
</feature>
<evidence type="ECO:0000256" key="1">
    <source>
        <dbReference type="SAM" id="MobiDB-lite"/>
    </source>
</evidence>
<accession>A0A8G1UAD6</accession>
<proteinExistence type="predicted"/>
<comment type="caution">
    <text evidence="3">The sequence shown here is derived from an EMBL/GenBank/DDBJ whole genome shotgun (WGS) entry which is preliminary data.</text>
</comment>
<evidence type="ECO:0000256" key="2">
    <source>
        <dbReference type="SAM" id="Phobius"/>
    </source>
</evidence>
<reference evidence="3 4" key="1">
    <citation type="submission" date="2018-11" db="EMBL/GenBank/DDBJ databases">
        <title>Sequencing the genomes of 1000 actinobacteria strains.</title>
        <authorList>
            <person name="Klenk H.-P."/>
        </authorList>
    </citation>
    <scope>NUCLEOTIDE SEQUENCE [LARGE SCALE GENOMIC DNA]</scope>
    <source>
        <strain evidence="3 4">DSM 44780</strain>
    </source>
</reference>
<keyword evidence="2" id="KW-0472">Membrane</keyword>